<name>A0A938X8W0_9FIRM</name>
<sequence length="599" mass="68855">MGLMQRAVETYDFMQKQTPDRQPAPISHMTTRADLEITINETGTFCSANAVSKDEPKTVIPTTESSRGRTSGVCAHPLCDQLQYVAAYNDKKHTAYVSQLEKWTYSEESHPKLLPILTYVKGGTILSDLERCRLIKRDSQGGLENEEKSGKLLVRWRVIGLDDNTPDTCFEDSTLFDSFIRFYQKEHSEDPVCLCMISGEHGRRAEQHPKGIIPISGNAKLISSNDTSGFTYRGRFTNEEQALEISYEASQKAHNALQWLASEQGVIYGGRTFLCWNPQGHEVCHVVGAFANFSKPQREPTNYQAQLKKTLEGYQSQLPKTAGVVIAAFDAATSGRLSLTYYNELQNSDFLQRLYDWDNTCCWYTYFGIQSPPLWQIVNCAFGTQREEKGKMCMKTDDRVMRQQIQRLIACRVDKRRFPADIMQSLVHRASSPLGYEANVRKTILSTACAVIRKYHLDREKEDWDMTLQPNKEDRSYQFGRLLAILEKAERDTFGNDETREPNAIRQQSVFCQRPLYAANNIEGQLERAYFPRLSPGSRMFYKKLIGEIMEQIGRFPEEQWNQPLRETYLLGYYLQRNALYTSKHQNTMEENDHDSTEE</sequence>
<comment type="caution">
    <text evidence="1">The sequence shown here is derived from an EMBL/GenBank/DDBJ whole genome shotgun (WGS) entry which is preliminary data.</text>
</comment>
<organism evidence="1 2">
    <name type="scientific">Merdimmobilis hominis</name>
    <dbReference type="NCBI Taxonomy" id="2897707"/>
    <lineage>
        <taxon>Bacteria</taxon>
        <taxon>Bacillati</taxon>
        <taxon>Bacillota</taxon>
        <taxon>Clostridia</taxon>
        <taxon>Eubacteriales</taxon>
        <taxon>Oscillospiraceae</taxon>
        <taxon>Merdimmobilis</taxon>
    </lineage>
</organism>
<dbReference type="Pfam" id="PF09709">
    <property type="entry name" value="Cas_Csd1"/>
    <property type="match status" value="1"/>
</dbReference>
<protein>
    <submittedName>
        <fullName evidence="1">Type I-C CRISPR-associated protein Cas8c/Csd1</fullName>
    </submittedName>
</protein>
<reference evidence="1" key="1">
    <citation type="submission" date="2020-08" db="EMBL/GenBank/DDBJ databases">
        <authorList>
            <person name="Cejkova D."/>
            <person name="Kubasova T."/>
            <person name="Jahodarova E."/>
            <person name="Rychlik I."/>
        </authorList>
    </citation>
    <scope>NUCLEOTIDE SEQUENCE</scope>
    <source>
        <strain evidence="1">An559</strain>
    </source>
</reference>
<dbReference type="AlphaFoldDB" id="A0A938X8W0"/>
<dbReference type="NCBIfam" id="TIGR01863">
    <property type="entry name" value="cas_Csd1"/>
    <property type="match status" value="1"/>
</dbReference>
<proteinExistence type="predicted"/>
<reference evidence="1" key="2">
    <citation type="journal article" date="2021" name="Sci. Rep.">
        <title>The distribution of antibiotic resistance genes in chicken gut microbiota commensals.</title>
        <authorList>
            <person name="Juricova H."/>
            <person name="Matiasovicova J."/>
            <person name="Kubasova T."/>
            <person name="Cejkova D."/>
            <person name="Rychlik I."/>
        </authorList>
    </citation>
    <scope>NUCLEOTIDE SEQUENCE</scope>
    <source>
        <strain evidence="1">An559</strain>
    </source>
</reference>
<dbReference type="InterPro" id="IPR010144">
    <property type="entry name" value="CRISPR-assoc_prot_Csd1-typ"/>
</dbReference>
<dbReference type="Proteomes" id="UP000774750">
    <property type="component" value="Unassembled WGS sequence"/>
</dbReference>
<keyword evidence="2" id="KW-1185">Reference proteome</keyword>
<dbReference type="EMBL" id="JACJKY010000018">
    <property type="protein sequence ID" value="MBM6921532.1"/>
    <property type="molecule type" value="Genomic_DNA"/>
</dbReference>
<accession>A0A938X8W0</accession>
<dbReference type="RefSeq" id="WP_204447552.1">
    <property type="nucleotide sequence ID" value="NZ_JACJKY010000018.1"/>
</dbReference>
<evidence type="ECO:0000313" key="1">
    <source>
        <dbReference type="EMBL" id="MBM6921532.1"/>
    </source>
</evidence>
<gene>
    <name evidence="1" type="primary">cas8c</name>
    <name evidence="1" type="ORF">H6A12_10225</name>
</gene>
<evidence type="ECO:0000313" key="2">
    <source>
        <dbReference type="Proteomes" id="UP000774750"/>
    </source>
</evidence>